<comment type="subcellular location">
    <subcellularLocation>
        <location evidence="1">Membrane</location>
        <topology evidence="1">Multi-pass membrane protein</topology>
    </subcellularLocation>
</comment>
<keyword evidence="4 9" id="KW-0812">Transmembrane</keyword>
<feature type="transmembrane region" description="Helical" evidence="9">
    <location>
        <begin position="261"/>
        <end position="283"/>
    </location>
</feature>
<keyword evidence="3" id="KW-0813">Transport</keyword>
<feature type="transmembrane region" description="Helical" evidence="9">
    <location>
        <begin position="550"/>
        <end position="571"/>
    </location>
</feature>
<evidence type="ECO:0000256" key="8">
    <source>
        <dbReference type="ARBA" id="ARBA00023136"/>
    </source>
</evidence>
<protein>
    <submittedName>
        <fullName evidence="10">OPT oligopeptide transporter</fullName>
    </submittedName>
</protein>
<evidence type="ECO:0000256" key="1">
    <source>
        <dbReference type="ARBA" id="ARBA00004141"/>
    </source>
</evidence>
<comment type="similarity">
    <text evidence="2">Belongs to the oligopeptide OPT transporter family.</text>
</comment>
<feature type="transmembrane region" description="Helical" evidence="9">
    <location>
        <begin position="332"/>
        <end position="353"/>
    </location>
</feature>
<dbReference type="AlphaFoldDB" id="A0A9P7ZI75"/>
<feature type="transmembrane region" description="Helical" evidence="9">
    <location>
        <begin position="661"/>
        <end position="681"/>
    </location>
</feature>
<dbReference type="PANTHER" id="PTHR22601">
    <property type="entry name" value="ISP4 LIKE PROTEIN"/>
    <property type="match status" value="1"/>
</dbReference>
<feature type="transmembrane region" description="Helical" evidence="9">
    <location>
        <begin position="446"/>
        <end position="466"/>
    </location>
</feature>
<accession>A0A9P7ZI75</accession>
<dbReference type="GO" id="GO:0035673">
    <property type="term" value="F:oligopeptide transmembrane transporter activity"/>
    <property type="evidence" value="ECO:0007669"/>
    <property type="project" value="InterPro"/>
</dbReference>
<dbReference type="Proteomes" id="UP000887229">
    <property type="component" value="Unassembled WGS sequence"/>
</dbReference>
<keyword evidence="11" id="KW-1185">Reference proteome</keyword>
<dbReference type="EMBL" id="MU251264">
    <property type="protein sequence ID" value="KAG9252152.1"/>
    <property type="molecule type" value="Genomic_DNA"/>
</dbReference>
<keyword evidence="6" id="KW-0653">Protein transport</keyword>
<dbReference type="InterPro" id="IPR004648">
    <property type="entry name" value="Oligpept_transpt"/>
</dbReference>
<feature type="transmembrane region" description="Helical" evidence="9">
    <location>
        <begin position="577"/>
        <end position="597"/>
    </location>
</feature>
<comment type="caution">
    <text evidence="10">The sequence shown here is derived from an EMBL/GenBank/DDBJ whole genome shotgun (WGS) entry which is preliminary data.</text>
</comment>
<feature type="transmembrane region" description="Helical" evidence="9">
    <location>
        <begin position="229"/>
        <end position="249"/>
    </location>
</feature>
<gene>
    <name evidence="10" type="ORF">F5Z01DRAFT_676390</name>
</gene>
<evidence type="ECO:0000256" key="6">
    <source>
        <dbReference type="ARBA" id="ARBA00022927"/>
    </source>
</evidence>
<evidence type="ECO:0000313" key="11">
    <source>
        <dbReference type="Proteomes" id="UP000887229"/>
    </source>
</evidence>
<feature type="transmembrane region" description="Helical" evidence="9">
    <location>
        <begin position="289"/>
        <end position="311"/>
    </location>
</feature>
<dbReference type="GO" id="GO:0016020">
    <property type="term" value="C:membrane"/>
    <property type="evidence" value="ECO:0007669"/>
    <property type="project" value="UniProtKB-SubCell"/>
</dbReference>
<proteinExistence type="inferred from homology"/>
<keyword evidence="5" id="KW-0571">Peptide transport</keyword>
<dbReference type="GO" id="GO:0015031">
    <property type="term" value="P:protein transport"/>
    <property type="evidence" value="ECO:0007669"/>
    <property type="project" value="UniProtKB-KW"/>
</dbReference>
<organism evidence="10 11">
    <name type="scientific">Emericellopsis atlantica</name>
    <dbReference type="NCBI Taxonomy" id="2614577"/>
    <lineage>
        <taxon>Eukaryota</taxon>
        <taxon>Fungi</taxon>
        <taxon>Dikarya</taxon>
        <taxon>Ascomycota</taxon>
        <taxon>Pezizomycotina</taxon>
        <taxon>Sordariomycetes</taxon>
        <taxon>Hypocreomycetidae</taxon>
        <taxon>Hypocreales</taxon>
        <taxon>Bionectriaceae</taxon>
        <taxon>Emericellopsis</taxon>
    </lineage>
</organism>
<feature type="transmembrane region" description="Helical" evidence="9">
    <location>
        <begin position="727"/>
        <end position="748"/>
    </location>
</feature>
<dbReference type="NCBIfam" id="TIGR00727">
    <property type="entry name" value="ISP4_OPT"/>
    <property type="match status" value="1"/>
</dbReference>
<feature type="transmembrane region" description="Helical" evidence="9">
    <location>
        <begin position="155"/>
        <end position="175"/>
    </location>
</feature>
<dbReference type="GeneID" id="70296154"/>
<dbReference type="NCBIfam" id="TIGR00728">
    <property type="entry name" value="OPT_sfam"/>
    <property type="match status" value="1"/>
</dbReference>
<feature type="transmembrane region" description="Helical" evidence="9">
    <location>
        <begin position="806"/>
        <end position="828"/>
    </location>
</feature>
<keyword evidence="8 9" id="KW-0472">Membrane</keyword>
<evidence type="ECO:0000256" key="9">
    <source>
        <dbReference type="SAM" id="Phobius"/>
    </source>
</evidence>
<sequence>MSTKHKEAGITPIQGEAVISSEKLSAEKTNDAELIPINTGTTSLEHEFEHELDVTEDDLLEAKAAAAAMSLDDVVKLMKNVRKIHERDPNFPHQVLLRIDDFLNNDDVLSNPEKHSKLIYEMKVEGSLITNNSPYAEVRAVVDNKDDPSMPVSTVRAWTIGVFFSIFLSFVNQLFSVRQPPIVIDSNVAQLLAFPLGKAWEKWMPAASFSILGTKIHLNPGRFNKKEHMLIAIMANTAKILPYTTYLIWSQVLPMYFNQQYARSFGYQILISLSTNFVGYGLAGMVRRFVVYPAYCMWPASLVTIALNAALHDEKESTVLGPFKRIYTMSRFRFFLWAFGAMFIYFWFPNYLFQALTYFSWMTWIAPNNANLTTLCGFQKGTGMFNPWPTFDWNVMMFDALDPLMVPWFSTVNRTIGMWLTGLVILAIYYSNTWNTGYMQINSNRTYDHFGALYNVSSVVSPQGLFDRQKYIDYSAPYISAAMATVYGAFFGIYTCTVVHVALFHRYEIMTGFRSVWATLRRSKSGGASDDGEYMDAHSRLMQKYREVPVWWYMGTLVVAAALGFAGVGAWPTYTTLGVVPYGVLLALVFVIPVGIVKSMTGIEVSLNVLAEFIGGMIVPGNALAMNYFKTYGYVTCAQAMGFVNDLKVAHYLKLPPRVTFSGQMIATLISTFVSIGVLSFQIDIPGVCTAEAPMRFTCPAQNSYFTSSVLWGTIGPVKVFSHKGQYAPLLLGFPLGAITPVIFWGLMKWRPRSRWVRQVHPVALWYGGVFWVPYSFSYAWPAVPVAWLSWIYIKSRFLAFWSKYNFVLSASFSAAIAISGIVMLFSVQWVGATVEWWGNTQPYIGCEGIACTLKSLAPGERFYPWWNGNQTLAP</sequence>
<feature type="transmembrane region" description="Helical" evidence="9">
    <location>
        <begin position="416"/>
        <end position="434"/>
    </location>
</feature>
<name>A0A9P7ZI75_9HYPO</name>
<evidence type="ECO:0000256" key="4">
    <source>
        <dbReference type="ARBA" id="ARBA00022692"/>
    </source>
</evidence>
<evidence type="ECO:0000313" key="10">
    <source>
        <dbReference type="EMBL" id="KAG9252152.1"/>
    </source>
</evidence>
<feature type="transmembrane region" description="Helical" evidence="9">
    <location>
        <begin position="772"/>
        <end position="794"/>
    </location>
</feature>
<dbReference type="InterPro" id="IPR004813">
    <property type="entry name" value="OPT"/>
</dbReference>
<dbReference type="Pfam" id="PF03169">
    <property type="entry name" value="OPT"/>
    <property type="match status" value="1"/>
</dbReference>
<keyword evidence="7 9" id="KW-1133">Transmembrane helix</keyword>
<evidence type="ECO:0000256" key="5">
    <source>
        <dbReference type="ARBA" id="ARBA00022856"/>
    </source>
</evidence>
<evidence type="ECO:0000256" key="7">
    <source>
        <dbReference type="ARBA" id="ARBA00022989"/>
    </source>
</evidence>
<evidence type="ECO:0000256" key="3">
    <source>
        <dbReference type="ARBA" id="ARBA00022448"/>
    </source>
</evidence>
<evidence type="ECO:0000256" key="2">
    <source>
        <dbReference type="ARBA" id="ARBA00008807"/>
    </source>
</evidence>
<reference evidence="10" key="1">
    <citation type="journal article" date="2021" name="IMA Fungus">
        <title>Genomic characterization of three marine fungi, including Emericellopsis atlantica sp. nov. with signatures of a generalist lifestyle and marine biomass degradation.</title>
        <authorList>
            <person name="Hagestad O.C."/>
            <person name="Hou L."/>
            <person name="Andersen J.H."/>
            <person name="Hansen E.H."/>
            <person name="Altermark B."/>
            <person name="Li C."/>
            <person name="Kuhnert E."/>
            <person name="Cox R.J."/>
            <person name="Crous P.W."/>
            <person name="Spatafora J.W."/>
            <person name="Lail K."/>
            <person name="Amirebrahimi M."/>
            <person name="Lipzen A."/>
            <person name="Pangilinan J."/>
            <person name="Andreopoulos W."/>
            <person name="Hayes R.D."/>
            <person name="Ng V."/>
            <person name="Grigoriev I.V."/>
            <person name="Jackson S.A."/>
            <person name="Sutton T.D.S."/>
            <person name="Dobson A.D.W."/>
            <person name="Rama T."/>
        </authorList>
    </citation>
    <scope>NUCLEOTIDE SEQUENCE</scope>
    <source>
        <strain evidence="10">TS7</strain>
    </source>
</reference>
<dbReference type="OrthoDB" id="9986677at2759"/>
<dbReference type="RefSeq" id="XP_046116076.1">
    <property type="nucleotide sequence ID" value="XM_046265251.1"/>
</dbReference>
<feature type="transmembrane region" description="Helical" evidence="9">
    <location>
        <begin position="609"/>
        <end position="629"/>
    </location>
</feature>
<feature type="transmembrane region" description="Helical" evidence="9">
    <location>
        <begin position="478"/>
        <end position="504"/>
    </location>
</feature>